<evidence type="ECO:0000256" key="2">
    <source>
        <dbReference type="ARBA" id="ARBA00023015"/>
    </source>
</evidence>
<proteinExistence type="inferred from homology"/>
<feature type="region of interest" description="Disordered" evidence="4">
    <location>
        <begin position="1"/>
        <end position="39"/>
    </location>
</feature>
<evidence type="ECO:0000256" key="4">
    <source>
        <dbReference type="SAM" id="MobiDB-lite"/>
    </source>
</evidence>
<dbReference type="InterPro" id="IPR040168">
    <property type="entry name" value="Not2/3/5"/>
</dbReference>
<reference evidence="6 7" key="1">
    <citation type="journal article" date="2024" name="Nat. Commun.">
        <title>Phylogenomics reveals the evolutionary origins of lichenization in chlorophyte algae.</title>
        <authorList>
            <person name="Puginier C."/>
            <person name="Libourel C."/>
            <person name="Otte J."/>
            <person name="Skaloud P."/>
            <person name="Haon M."/>
            <person name="Grisel S."/>
            <person name="Petersen M."/>
            <person name="Berrin J.G."/>
            <person name="Delaux P.M."/>
            <person name="Dal Grande F."/>
            <person name="Keller J."/>
        </authorList>
    </citation>
    <scope>NUCLEOTIDE SEQUENCE [LARGE SCALE GENOMIC DNA]</scope>
    <source>
        <strain evidence="6 7">SAG 245.80</strain>
    </source>
</reference>
<keyword evidence="3" id="KW-0804">Transcription</keyword>
<dbReference type="AlphaFoldDB" id="A0AAW1REQ3"/>
<name>A0AAW1REQ3_9CHLO</name>
<dbReference type="EMBL" id="JALJOU010000042">
    <property type="protein sequence ID" value="KAK9832109.1"/>
    <property type="molecule type" value="Genomic_DNA"/>
</dbReference>
<gene>
    <name evidence="6" type="ORF">WJX81_007952</name>
</gene>
<feature type="domain" description="NOT2/NOT3/NOT5 C-terminal" evidence="5">
    <location>
        <begin position="123"/>
        <end position="218"/>
    </location>
</feature>
<dbReference type="GO" id="GO:0030015">
    <property type="term" value="C:CCR4-NOT core complex"/>
    <property type="evidence" value="ECO:0007669"/>
    <property type="project" value="InterPro"/>
</dbReference>
<accession>A0AAW1REQ3</accession>
<dbReference type="InterPro" id="IPR038635">
    <property type="entry name" value="CCR4-NOT_su2/3/5_C_sf"/>
</dbReference>
<protein>
    <recommendedName>
        <fullName evidence="5">NOT2/NOT3/NOT5 C-terminal domain-containing protein</fullName>
    </recommendedName>
</protein>
<dbReference type="Proteomes" id="UP001445335">
    <property type="component" value="Unassembled WGS sequence"/>
</dbReference>
<evidence type="ECO:0000313" key="6">
    <source>
        <dbReference type="EMBL" id="KAK9832109.1"/>
    </source>
</evidence>
<comment type="caution">
    <text evidence="6">The sequence shown here is derived from an EMBL/GenBank/DDBJ whole genome shotgun (WGS) entry which is preliminary data.</text>
</comment>
<organism evidence="6 7">
    <name type="scientific">Elliptochloris bilobata</name>
    <dbReference type="NCBI Taxonomy" id="381761"/>
    <lineage>
        <taxon>Eukaryota</taxon>
        <taxon>Viridiplantae</taxon>
        <taxon>Chlorophyta</taxon>
        <taxon>core chlorophytes</taxon>
        <taxon>Trebouxiophyceae</taxon>
        <taxon>Trebouxiophyceae incertae sedis</taxon>
        <taxon>Elliptochloris clade</taxon>
        <taxon>Elliptochloris</taxon>
    </lineage>
</organism>
<dbReference type="PANTHER" id="PTHR23326">
    <property type="entry name" value="CCR4 NOT-RELATED"/>
    <property type="match status" value="1"/>
</dbReference>
<dbReference type="Pfam" id="PF04153">
    <property type="entry name" value="NOT2_3_5_C"/>
    <property type="match status" value="1"/>
</dbReference>
<keyword evidence="7" id="KW-1185">Reference proteome</keyword>
<dbReference type="Gene3D" id="2.30.30.1020">
    <property type="entry name" value="CCR4-NOT complex subunit 2/3/5, C-terminal domain"/>
    <property type="match status" value="1"/>
</dbReference>
<comment type="similarity">
    <text evidence="1">Belongs to the CNOT2/3/5 family.</text>
</comment>
<dbReference type="GO" id="GO:0006355">
    <property type="term" value="P:regulation of DNA-templated transcription"/>
    <property type="evidence" value="ECO:0007669"/>
    <property type="project" value="InterPro"/>
</dbReference>
<keyword evidence="2" id="KW-0805">Transcription regulation</keyword>
<dbReference type="InterPro" id="IPR007282">
    <property type="entry name" value="NOT2/3/5_C"/>
</dbReference>
<sequence>MVAEQAAASQRQHSFEAPSPSAWKQASEGAQSAPGAWLRDPPRATGAALVALAAAAAKMPLDGDRVFCSPDSVLRRIAAGEAVSVRELPAPRRRPALSTHGFAPANYPARPRDAPASLDAPGFFDKLAPSMANQPEPLFFAFYFQPGTMQQLAAVAALHSLNWRFHTAHKLWFQWPVSHHAAQRVLTSTFEEGLFRFWDKDSWCMRDTQPDFKFDFLYLQ</sequence>
<evidence type="ECO:0000256" key="1">
    <source>
        <dbReference type="ARBA" id="ARBA00007682"/>
    </source>
</evidence>
<evidence type="ECO:0000259" key="5">
    <source>
        <dbReference type="Pfam" id="PF04153"/>
    </source>
</evidence>
<evidence type="ECO:0000313" key="7">
    <source>
        <dbReference type="Proteomes" id="UP001445335"/>
    </source>
</evidence>
<evidence type="ECO:0000256" key="3">
    <source>
        <dbReference type="ARBA" id="ARBA00023163"/>
    </source>
</evidence>